<dbReference type="GO" id="GO:0016887">
    <property type="term" value="F:ATP hydrolysis activity"/>
    <property type="evidence" value="ECO:0007669"/>
    <property type="project" value="InterPro"/>
</dbReference>
<evidence type="ECO:0000256" key="5">
    <source>
        <dbReference type="ARBA" id="ARBA00022840"/>
    </source>
</evidence>
<dbReference type="PROSITE" id="PS50893">
    <property type="entry name" value="ABC_TRANSPORTER_2"/>
    <property type="match status" value="1"/>
</dbReference>
<dbReference type="Pfam" id="PF00497">
    <property type="entry name" value="SBP_bac_3"/>
    <property type="match status" value="1"/>
</dbReference>
<dbReference type="InterPro" id="IPR003439">
    <property type="entry name" value="ABC_transporter-like_ATP-bd"/>
</dbReference>
<dbReference type="GO" id="GO:0005886">
    <property type="term" value="C:plasma membrane"/>
    <property type="evidence" value="ECO:0007669"/>
    <property type="project" value="UniProtKB-SubCell"/>
</dbReference>
<keyword evidence="4" id="KW-0547">Nucleotide-binding</keyword>
<proteinExistence type="predicted"/>
<dbReference type="GO" id="GO:0015426">
    <property type="term" value="F:ATPase-coupled polar amino acid-transporter activity"/>
    <property type="evidence" value="ECO:0007669"/>
    <property type="project" value="UniProtKB-EC"/>
</dbReference>
<dbReference type="PANTHER" id="PTHR43166">
    <property type="entry name" value="AMINO ACID IMPORT ATP-BINDING PROTEIN"/>
    <property type="match status" value="1"/>
</dbReference>
<dbReference type="EC" id="7.4.2.1" evidence="8"/>
<dbReference type="CDD" id="cd03262">
    <property type="entry name" value="ABC_HisP_GlnQ"/>
    <property type="match status" value="1"/>
</dbReference>
<keyword evidence="5" id="KW-0067">ATP-binding</keyword>
<dbReference type="Pfam" id="PF00005">
    <property type="entry name" value="ABC_tran"/>
    <property type="match status" value="1"/>
</dbReference>
<comment type="subcellular location">
    <subcellularLocation>
        <location evidence="1">Cell inner membrane</location>
        <topology evidence="1">Peripheral membrane protein</topology>
    </subcellularLocation>
</comment>
<comment type="catalytic activity">
    <reaction evidence="11">
        <text>L-arginine(out) + ATP + H2O = L-arginine(in) + ADP + phosphate + H(+)</text>
        <dbReference type="Rhea" id="RHEA:29879"/>
        <dbReference type="ChEBI" id="CHEBI:15377"/>
        <dbReference type="ChEBI" id="CHEBI:15378"/>
        <dbReference type="ChEBI" id="CHEBI:30616"/>
        <dbReference type="ChEBI" id="CHEBI:32682"/>
        <dbReference type="ChEBI" id="CHEBI:43474"/>
        <dbReference type="ChEBI" id="CHEBI:456216"/>
        <dbReference type="EC" id="7.4.2.1"/>
    </reaction>
    <physiologicalReaction direction="left-to-right" evidence="11">
        <dbReference type="Rhea" id="RHEA:29880"/>
    </physiologicalReaction>
</comment>
<dbReference type="PROSITE" id="PS00211">
    <property type="entry name" value="ABC_TRANSPORTER_1"/>
    <property type="match status" value="1"/>
</dbReference>
<evidence type="ECO:0000256" key="7">
    <source>
        <dbReference type="ARBA" id="ARBA00023136"/>
    </source>
</evidence>
<evidence type="ECO:0000256" key="10">
    <source>
        <dbReference type="ARBA" id="ARBA00047624"/>
    </source>
</evidence>
<evidence type="ECO:0000259" key="12">
    <source>
        <dbReference type="PROSITE" id="PS50893"/>
    </source>
</evidence>
<dbReference type="SMART" id="SM00062">
    <property type="entry name" value="PBPb"/>
    <property type="match status" value="1"/>
</dbReference>
<dbReference type="SUPFAM" id="SSF52540">
    <property type="entry name" value="P-loop containing nucleoside triphosphate hydrolases"/>
    <property type="match status" value="1"/>
</dbReference>
<name>A0A2X1QVP6_KLEPN</name>
<keyword evidence="3" id="KW-1003">Cell membrane</keyword>
<accession>A0A2X1QVP6</accession>
<protein>
    <recommendedName>
        <fullName evidence="9">Arginine transport ATP-binding protein ArtP</fullName>
        <ecNumber evidence="8">7.4.2.1</ecNumber>
    </recommendedName>
</protein>
<dbReference type="AlphaFoldDB" id="A0A2X1QVP6"/>
<reference evidence="13 14" key="1">
    <citation type="submission" date="2018-06" db="EMBL/GenBank/DDBJ databases">
        <authorList>
            <consortium name="Pathogen Informatics"/>
            <person name="Doyle S."/>
        </authorList>
    </citation>
    <scope>NUCLEOTIDE SEQUENCE [LARGE SCALE GENOMIC DNA]</scope>
    <source>
        <strain evidence="13 14">NCTC9601</strain>
    </source>
</reference>
<keyword evidence="13" id="KW-0378">Hydrolase</keyword>
<evidence type="ECO:0000256" key="8">
    <source>
        <dbReference type="ARBA" id="ARBA00038850"/>
    </source>
</evidence>
<evidence type="ECO:0000256" key="9">
    <source>
        <dbReference type="ARBA" id="ARBA00040096"/>
    </source>
</evidence>
<dbReference type="InterPro" id="IPR027417">
    <property type="entry name" value="P-loop_NTPase"/>
</dbReference>
<evidence type="ECO:0000256" key="1">
    <source>
        <dbReference type="ARBA" id="ARBA00004417"/>
    </source>
</evidence>
<dbReference type="Gene3D" id="3.40.50.300">
    <property type="entry name" value="P-loop containing nucleotide triphosphate hydrolases"/>
    <property type="match status" value="1"/>
</dbReference>
<organism evidence="13 14">
    <name type="scientific">Klebsiella pneumoniae</name>
    <dbReference type="NCBI Taxonomy" id="573"/>
    <lineage>
        <taxon>Bacteria</taxon>
        <taxon>Pseudomonadati</taxon>
        <taxon>Pseudomonadota</taxon>
        <taxon>Gammaproteobacteria</taxon>
        <taxon>Enterobacterales</taxon>
        <taxon>Enterobacteriaceae</taxon>
        <taxon>Klebsiella/Raoultella group</taxon>
        <taxon>Klebsiella</taxon>
        <taxon>Klebsiella pneumoniae complex</taxon>
    </lineage>
</organism>
<dbReference type="SUPFAM" id="SSF53850">
    <property type="entry name" value="Periplasmic binding protein-like II"/>
    <property type="match status" value="1"/>
</dbReference>
<comment type="catalytic activity">
    <reaction evidence="10">
        <text>a polar amino acid(out) + ATP + H2O = a polar amino acid(in) + ADP + phosphate + H(+)</text>
        <dbReference type="Rhea" id="RHEA:14673"/>
        <dbReference type="ChEBI" id="CHEBI:15377"/>
        <dbReference type="ChEBI" id="CHEBI:15378"/>
        <dbReference type="ChEBI" id="CHEBI:30616"/>
        <dbReference type="ChEBI" id="CHEBI:43474"/>
        <dbReference type="ChEBI" id="CHEBI:62031"/>
        <dbReference type="ChEBI" id="CHEBI:456216"/>
        <dbReference type="EC" id="7.4.2.1"/>
    </reaction>
    <physiologicalReaction direction="left-to-right" evidence="10">
        <dbReference type="Rhea" id="RHEA:14674"/>
    </physiologicalReaction>
</comment>
<keyword evidence="2" id="KW-0813">Transport</keyword>
<dbReference type="Gene3D" id="3.40.190.10">
    <property type="entry name" value="Periplasmic binding protein-like II"/>
    <property type="match status" value="2"/>
</dbReference>
<dbReference type="SMART" id="SM00382">
    <property type="entry name" value="AAA"/>
    <property type="match status" value="1"/>
</dbReference>
<dbReference type="InterPro" id="IPR003593">
    <property type="entry name" value="AAA+_ATPase"/>
</dbReference>
<keyword evidence="6" id="KW-0029">Amino-acid transport</keyword>
<dbReference type="InterPro" id="IPR050086">
    <property type="entry name" value="MetN_ABC_transporter-like"/>
</dbReference>
<dbReference type="Proteomes" id="UP000251123">
    <property type="component" value="Unassembled WGS sequence"/>
</dbReference>
<evidence type="ECO:0000313" key="13">
    <source>
        <dbReference type="EMBL" id="SPX55827.1"/>
    </source>
</evidence>
<evidence type="ECO:0000256" key="4">
    <source>
        <dbReference type="ARBA" id="ARBA00022741"/>
    </source>
</evidence>
<dbReference type="GO" id="GO:0005524">
    <property type="term" value="F:ATP binding"/>
    <property type="evidence" value="ECO:0007669"/>
    <property type="project" value="UniProtKB-KW"/>
</dbReference>
<sequence length="480" mass="52096">MPSSHNGHISITGVSKYYGRHKALDDVSLEIPPGTVTVILGPSGSGKSTLLRTINHLERVDEGFIQIDGDYIGYRRKGDKLYEMKEKEILRQRINVGYVFQNFNLFPHLTVLENLIEAPIAHQQVTRKEAIARAYELLDVVGLRNKADAWSRHLSGGQQQRIAIARALALNPRVILFDEPTSALDPELVGEVLDVIKKLARSGTTLVVVTHEIGFAREVADQVVFMVDGRIVEPGTLTVAISALNSPSLALLASDNRTRIGSDPDIARLLAGSLGLKLRLVPTAWEDWPLGIASGRYDVALINIAVTEKRKEKFDFATYRVDSLAFSVKSTSDIAAVNGPADLAGRKVIVGSGTNQERILLGWNEDNRAAGRPQAQPVYLTDDASGNLYIQSGRADIFFGPQSVAAYKAALNGQTRVVGLGPKKAWVATTTKKGNGLVYALQAALDGAIARGEYQQVLARWGEQGEAVAQSMVNPPGITY</sequence>
<dbReference type="InterPro" id="IPR017871">
    <property type="entry name" value="ABC_transporter-like_CS"/>
</dbReference>
<evidence type="ECO:0000256" key="2">
    <source>
        <dbReference type="ARBA" id="ARBA00022448"/>
    </source>
</evidence>
<feature type="domain" description="ABC transporter" evidence="12">
    <location>
        <begin position="9"/>
        <end position="253"/>
    </location>
</feature>
<evidence type="ECO:0000256" key="11">
    <source>
        <dbReference type="ARBA" id="ARBA00047796"/>
    </source>
</evidence>
<dbReference type="InterPro" id="IPR001638">
    <property type="entry name" value="Solute-binding_3/MltF_N"/>
</dbReference>
<dbReference type="PANTHER" id="PTHR43166:SF25">
    <property type="entry name" value="ARGININE TRANSPORT ATP-BINDING PROTEIN ARTP"/>
    <property type="match status" value="1"/>
</dbReference>
<evidence type="ECO:0000313" key="14">
    <source>
        <dbReference type="Proteomes" id="UP000251123"/>
    </source>
</evidence>
<evidence type="ECO:0000256" key="3">
    <source>
        <dbReference type="ARBA" id="ARBA00022475"/>
    </source>
</evidence>
<dbReference type="EMBL" id="UASN01000020">
    <property type="protein sequence ID" value="SPX55827.1"/>
    <property type="molecule type" value="Genomic_DNA"/>
</dbReference>
<gene>
    <name evidence="13" type="primary">tcyC_2</name>
    <name evidence="13" type="ORF">NCTC9601_03009</name>
</gene>
<evidence type="ECO:0000256" key="6">
    <source>
        <dbReference type="ARBA" id="ARBA00022970"/>
    </source>
</evidence>
<keyword evidence="7" id="KW-0472">Membrane</keyword>